<dbReference type="RefSeq" id="WP_244281030.1">
    <property type="nucleotide sequence ID" value="NZ_FOCL01000005.1"/>
</dbReference>
<reference evidence="6" key="1">
    <citation type="submission" date="2016-10" db="EMBL/GenBank/DDBJ databases">
        <authorList>
            <person name="Varghese N."/>
            <person name="Submissions S."/>
        </authorList>
    </citation>
    <scope>NUCLEOTIDE SEQUENCE [LARGE SCALE GENOMIC DNA]</scope>
    <source>
        <strain evidence="6">Gh-48</strain>
    </source>
</reference>
<name>A0A1H8LGG2_9SPHI</name>
<evidence type="ECO:0000256" key="3">
    <source>
        <dbReference type="RuleBase" id="RU000363"/>
    </source>
</evidence>
<dbReference type="AlphaFoldDB" id="A0A1H8LGG2"/>
<keyword evidence="2" id="KW-0560">Oxidoreductase</keyword>
<feature type="domain" description="Ketoreductase" evidence="4">
    <location>
        <begin position="27"/>
        <end position="208"/>
    </location>
</feature>
<protein>
    <submittedName>
        <fullName evidence="5">Uncharacterized oxidoreductase</fullName>
    </submittedName>
</protein>
<evidence type="ECO:0000313" key="5">
    <source>
        <dbReference type="EMBL" id="SEO03866.1"/>
    </source>
</evidence>
<dbReference type="InterPro" id="IPR036291">
    <property type="entry name" value="NAD(P)-bd_dom_sf"/>
</dbReference>
<dbReference type="STRING" id="551995.SAMN05192574_10571"/>
<dbReference type="PRINTS" id="PR00081">
    <property type="entry name" value="GDHRDH"/>
</dbReference>
<evidence type="ECO:0000313" key="6">
    <source>
        <dbReference type="Proteomes" id="UP000198942"/>
    </source>
</evidence>
<accession>A0A1H8LGG2</accession>
<gene>
    <name evidence="5" type="ORF">SAMN05192574_10571</name>
</gene>
<keyword evidence="6" id="KW-1185">Reference proteome</keyword>
<evidence type="ECO:0000256" key="2">
    <source>
        <dbReference type="ARBA" id="ARBA00023002"/>
    </source>
</evidence>
<dbReference type="Proteomes" id="UP000198942">
    <property type="component" value="Unassembled WGS sequence"/>
</dbReference>
<dbReference type="GO" id="GO:0016020">
    <property type="term" value="C:membrane"/>
    <property type="evidence" value="ECO:0007669"/>
    <property type="project" value="TreeGrafter"/>
</dbReference>
<sequence length="266" mass="29130">MIQKYTDWYIFVLSKLMTLKNMKNSQNTVLITGGSAGIGFEIAKQLSAKNNHVIIIGRNQERLDKAAAQLQNVTAIKADISNADDVEALTAKVKKDFPQLNVVINNAGAASINDLLTTPNVFENAQTEMFTNYISVIRLNEKLLPVLQQQNEAAIVNVSSIVAFLPGKQTATYSATKAALHSYTISLRAALEDTNIKVFELMPPLVDTEFSAEIGGHNGIPASQVADEFVAGFETNNFEIRVGGTEPFYRLYLSNPAEALKALHQR</sequence>
<dbReference type="EMBL" id="FOCL01000005">
    <property type="protein sequence ID" value="SEO03866.1"/>
    <property type="molecule type" value="Genomic_DNA"/>
</dbReference>
<dbReference type="SUPFAM" id="SSF51735">
    <property type="entry name" value="NAD(P)-binding Rossmann-fold domains"/>
    <property type="match status" value="1"/>
</dbReference>
<proteinExistence type="inferred from homology"/>
<dbReference type="GO" id="GO:0016491">
    <property type="term" value="F:oxidoreductase activity"/>
    <property type="evidence" value="ECO:0007669"/>
    <property type="project" value="UniProtKB-KW"/>
</dbReference>
<dbReference type="SMART" id="SM00822">
    <property type="entry name" value="PKS_KR"/>
    <property type="match status" value="1"/>
</dbReference>
<dbReference type="PANTHER" id="PTHR44196:SF1">
    <property type="entry name" value="DEHYDROGENASE_REDUCTASE SDR FAMILY MEMBER 7B"/>
    <property type="match status" value="1"/>
</dbReference>
<dbReference type="InterPro" id="IPR020904">
    <property type="entry name" value="Sc_DH/Rdtase_CS"/>
</dbReference>
<evidence type="ECO:0000256" key="1">
    <source>
        <dbReference type="ARBA" id="ARBA00006484"/>
    </source>
</evidence>
<evidence type="ECO:0000259" key="4">
    <source>
        <dbReference type="SMART" id="SM00822"/>
    </source>
</evidence>
<dbReference type="InterPro" id="IPR057326">
    <property type="entry name" value="KR_dom"/>
</dbReference>
<dbReference type="PANTHER" id="PTHR44196">
    <property type="entry name" value="DEHYDROGENASE/REDUCTASE SDR FAMILY MEMBER 7B"/>
    <property type="match status" value="1"/>
</dbReference>
<comment type="similarity">
    <text evidence="1 3">Belongs to the short-chain dehydrogenases/reductases (SDR) family.</text>
</comment>
<dbReference type="Gene3D" id="3.40.50.720">
    <property type="entry name" value="NAD(P)-binding Rossmann-like Domain"/>
    <property type="match status" value="1"/>
</dbReference>
<dbReference type="InterPro" id="IPR002347">
    <property type="entry name" value="SDR_fam"/>
</dbReference>
<dbReference type="PROSITE" id="PS00061">
    <property type="entry name" value="ADH_SHORT"/>
    <property type="match status" value="1"/>
</dbReference>
<dbReference type="PRINTS" id="PR00080">
    <property type="entry name" value="SDRFAMILY"/>
</dbReference>
<organism evidence="5 6">
    <name type="scientific">Mucilaginibacter gossypiicola</name>
    <dbReference type="NCBI Taxonomy" id="551995"/>
    <lineage>
        <taxon>Bacteria</taxon>
        <taxon>Pseudomonadati</taxon>
        <taxon>Bacteroidota</taxon>
        <taxon>Sphingobacteriia</taxon>
        <taxon>Sphingobacteriales</taxon>
        <taxon>Sphingobacteriaceae</taxon>
        <taxon>Mucilaginibacter</taxon>
    </lineage>
</organism>
<dbReference type="Pfam" id="PF00106">
    <property type="entry name" value="adh_short"/>
    <property type="match status" value="1"/>
</dbReference>